<keyword evidence="1" id="KW-0540">Nuclease</keyword>
<reference evidence="1" key="1">
    <citation type="submission" date="2022-07" db="EMBL/GenBank/DDBJ databases">
        <title>Phylogenomic reconstructions and comparative analyses of Kickxellomycotina fungi.</title>
        <authorList>
            <person name="Reynolds N.K."/>
            <person name="Stajich J.E."/>
            <person name="Barry K."/>
            <person name="Grigoriev I.V."/>
            <person name="Crous P."/>
            <person name="Smith M.E."/>
        </authorList>
    </citation>
    <scope>NUCLEOTIDE SEQUENCE</scope>
    <source>
        <strain evidence="1">CBS 190363</strain>
    </source>
</reference>
<name>A0ACC1M5C8_9FUNG</name>
<protein>
    <submittedName>
        <fullName evidence="1">Rna exonuclease</fullName>
    </submittedName>
</protein>
<dbReference type="EMBL" id="JANBVB010000135">
    <property type="protein sequence ID" value="KAJ2897222.1"/>
    <property type="molecule type" value="Genomic_DNA"/>
</dbReference>
<keyword evidence="1" id="KW-0378">Hydrolase</keyword>
<sequence>MAATGPLVWIDCEMTGLDHESDTILEIACIVTDGDLNALAPGQEIVIHHPQHVLDAMNEWCVEHHGNSGLTARVLDSTVTMEQAETAVLDMVKSCCAEPRVAVLAGNSVHVDKAFMQRYMPRLIEHLHYRIVDVSTVKELARRWNAEVLRMAPVKKLSHRALDDIAESINELRFYRENFFKLT</sequence>
<organism evidence="1 2">
    <name type="scientific">Coemansia aciculifera</name>
    <dbReference type="NCBI Taxonomy" id="417176"/>
    <lineage>
        <taxon>Eukaryota</taxon>
        <taxon>Fungi</taxon>
        <taxon>Fungi incertae sedis</taxon>
        <taxon>Zoopagomycota</taxon>
        <taxon>Kickxellomycotina</taxon>
        <taxon>Kickxellomycetes</taxon>
        <taxon>Kickxellales</taxon>
        <taxon>Kickxellaceae</taxon>
        <taxon>Coemansia</taxon>
    </lineage>
</organism>
<evidence type="ECO:0000313" key="1">
    <source>
        <dbReference type="EMBL" id="KAJ2897222.1"/>
    </source>
</evidence>
<keyword evidence="2" id="KW-1185">Reference proteome</keyword>
<dbReference type="Proteomes" id="UP001139981">
    <property type="component" value="Unassembled WGS sequence"/>
</dbReference>
<comment type="caution">
    <text evidence="1">The sequence shown here is derived from an EMBL/GenBank/DDBJ whole genome shotgun (WGS) entry which is preliminary data.</text>
</comment>
<gene>
    <name evidence="1" type="primary">rex2_1</name>
    <name evidence="1" type="ORF">IWW38_001790</name>
</gene>
<accession>A0ACC1M5C8</accession>
<keyword evidence="1" id="KW-0269">Exonuclease</keyword>
<proteinExistence type="predicted"/>
<evidence type="ECO:0000313" key="2">
    <source>
        <dbReference type="Proteomes" id="UP001139981"/>
    </source>
</evidence>